<comment type="function">
    <text evidence="1 9">May be involved in recombinational repair of damaged DNA.</text>
</comment>
<evidence type="ECO:0000256" key="3">
    <source>
        <dbReference type="ARBA" id="ARBA00021315"/>
    </source>
</evidence>
<keyword evidence="6" id="KW-0067">ATP-binding</keyword>
<keyword evidence="7 9" id="KW-0234">DNA repair</keyword>
<evidence type="ECO:0000256" key="10">
    <source>
        <dbReference type="SAM" id="Coils"/>
    </source>
</evidence>
<evidence type="ECO:0000313" key="13">
    <source>
        <dbReference type="Proteomes" id="UP000185490"/>
    </source>
</evidence>
<dbReference type="PIRSF" id="PIRSF003128">
    <property type="entry name" value="RecN"/>
    <property type="match status" value="1"/>
</dbReference>
<accession>A0ABM6GFP8</accession>
<gene>
    <name evidence="12" type="ORF">BW47_08020</name>
</gene>
<evidence type="ECO:0000256" key="2">
    <source>
        <dbReference type="ARBA" id="ARBA00009441"/>
    </source>
</evidence>
<feature type="domain" description="RecF/RecN/SMC N-terminal" evidence="11">
    <location>
        <begin position="18"/>
        <end position="474"/>
    </location>
</feature>
<evidence type="ECO:0000313" key="12">
    <source>
        <dbReference type="EMBL" id="APT74414.1"/>
    </source>
</evidence>
<dbReference type="Pfam" id="PF02463">
    <property type="entry name" value="SMC_N"/>
    <property type="match status" value="1"/>
</dbReference>
<dbReference type="PANTHER" id="PTHR11059">
    <property type="entry name" value="DNA REPAIR PROTEIN RECN"/>
    <property type="match status" value="1"/>
</dbReference>
<dbReference type="EMBL" id="CP007389">
    <property type="protein sequence ID" value="APT74414.1"/>
    <property type="molecule type" value="Genomic_DNA"/>
</dbReference>
<dbReference type="InterPro" id="IPR027417">
    <property type="entry name" value="P-loop_NTPase"/>
</dbReference>
<keyword evidence="13" id="KW-1185">Reference proteome</keyword>
<comment type="similarity">
    <text evidence="2 9">Belongs to the RecN family.</text>
</comment>
<dbReference type="PANTHER" id="PTHR11059:SF0">
    <property type="entry name" value="DNA REPAIR PROTEIN RECN"/>
    <property type="match status" value="1"/>
</dbReference>
<dbReference type="RefSeq" id="WP_012057713.1">
    <property type="nucleotide sequence ID" value="NZ_CP007389.1"/>
</dbReference>
<dbReference type="Proteomes" id="UP000185490">
    <property type="component" value="Chromosome"/>
</dbReference>
<reference evidence="12 13" key="1">
    <citation type="submission" date="2014-02" db="EMBL/GenBank/DDBJ databases">
        <title>Diversity of Thermotogales isolates from hydrothermal vents.</title>
        <authorList>
            <person name="Haverkamp T.H.A."/>
            <person name="Lossouarn J."/>
            <person name="Geslin C."/>
            <person name="Nesbo C.L."/>
        </authorList>
    </citation>
    <scope>NUCLEOTIDE SEQUENCE [LARGE SCALE GENOMIC DNA]</scope>
    <source>
        <strain evidence="12 13">431</strain>
    </source>
</reference>
<keyword evidence="5 9" id="KW-0227">DNA damage</keyword>
<dbReference type="InterPro" id="IPR003395">
    <property type="entry name" value="RecF/RecN/SMC_N"/>
</dbReference>
<name>A0ABM6GFP8_9BACT</name>
<keyword evidence="4" id="KW-0547">Nucleotide-binding</keyword>
<evidence type="ECO:0000256" key="1">
    <source>
        <dbReference type="ARBA" id="ARBA00003618"/>
    </source>
</evidence>
<feature type="coiled-coil region" evidence="10">
    <location>
        <begin position="251"/>
        <end position="346"/>
    </location>
</feature>
<evidence type="ECO:0000256" key="9">
    <source>
        <dbReference type="PIRNR" id="PIRNR003128"/>
    </source>
</evidence>
<dbReference type="InterPro" id="IPR004604">
    <property type="entry name" value="DNA_recomb/repair_RecN"/>
</dbReference>
<evidence type="ECO:0000259" key="11">
    <source>
        <dbReference type="Pfam" id="PF02463"/>
    </source>
</evidence>
<protein>
    <recommendedName>
        <fullName evidence="3 9">DNA repair protein RecN</fullName>
    </recommendedName>
    <alternativeName>
        <fullName evidence="8 9">Recombination protein N</fullName>
    </alternativeName>
</protein>
<keyword evidence="10" id="KW-0175">Coiled coil</keyword>
<proteinExistence type="inferred from homology"/>
<evidence type="ECO:0000256" key="8">
    <source>
        <dbReference type="ARBA" id="ARBA00033408"/>
    </source>
</evidence>
<organism evidence="12 13">
    <name type="scientific">Thermosipho melanesiensis</name>
    <dbReference type="NCBI Taxonomy" id="46541"/>
    <lineage>
        <taxon>Bacteria</taxon>
        <taxon>Thermotogati</taxon>
        <taxon>Thermotogota</taxon>
        <taxon>Thermotogae</taxon>
        <taxon>Thermotogales</taxon>
        <taxon>Fervidobacteriaceae</taxon>
        <taxon>Thermosipho</taxon>
    </lineage>
</organism>
<dbReference type="SUPFAM" id="SSF52540">
    <property type="entry name" value="P-loop containing nucleoside triphosphate hydrolases"/>
    <property type="match status" value="1"/>
</dbReference>
<sequence>MKSAQVLSVHLHDYLYFKDIDIFFDSRLNVITGETGAGKSLILDVFGILLDVTSGRVDNYSADVVMNILTDYPEYNIYSGENVFSITKRANRTVFKINGKVYPKRIVSNILSDYITLHRQNSQMKILDPNFILNFLDEVSQNQEILKEYRNWFEKYGKIQKLLSEYSLEKLKMEFEVIKEKIEEIERINPSIEEEEDLNRKYKVALKFQETVEKYGNIINYSEEVTERLWEIKNLVDEKYEDSVNTAIDIVETLKLDLQKELDEIEGYDAKEIEERIWDYNLLKRKYGPTIEDVLENYKLLKKQEKEITERIELLESSSERRKKVLDKMKQYAKNLSERRKKAAEKVLNEFYKHSKDLNLSFELEFEFSKVEFNNFGYDKVELLGSAVKGEKLKPVRNVASGGELSRLMLALELSIVSDGVLIFDEVDAGISGITGNKLADKLKEVSKNYQVIVVTHLPQIAIKADKHFMVNKEKDFGEVLELDERRRTEEVKRMLGDETVLKFIKE</sequence>
<dbReference type="Gene3D" id="3.40.50.300">
    <property type="entry name" value="P-loop containing nucleotide triphosphate hydrolases"/>
    <property type="match status" value="2"/>
</dbReference>
<evidence type="ECO:0000256" key="5">
    <source>
        <dbReference type="ARBA" id="ARBA00022763"/>
    </source>
</evidence>
<evidence type="ECO:0000256" key="4">
    <source>
        <dbReference type="ARBA" id="ARBA00022741"/>
    </source>
</evidence>
<evidence type="ECO:0000256" key="7">
    <source>
        <dbReference type="ARBA" id="ARBA00023204"/>
    </source>
</evidence>
<evidence type="ECO:0000256" key="6">
    <source>
        <dbReference type="ARBA" id="ARBA00022840"/>
    </source>
</evidence>